<dbReference type="PANTHER" id="PTHR21391:SF0">
    <property type="entry name" value="AT04489P-RELATED"/>
    <property type="match status" value="1"/>
</dbReference>
<reference evidence="3" key="1">
    <citation type="submission" date="2025-08" db="UniProtKB">
        <authorList>
            <consortium name="RefSeq"/>
        </authorList>
    </citation>
    <scope>IDENTIFICATION</scope>
    <source>
        <strain evidence="3">15112-1751.03</strain>
        <tissue evidence="3">Whole Adult</tissue>
    </source>
</reference>
<dbReference type="PANTHER" id="PTHR21391">
    <property type="entry name" value="AT04489P-RELATED"/>
    <property type="match status" value="1"/>
</dbReference>
<dbReference type="InterPro" id="IPR019734">
    <property type="entry name" value="TPR_rpt"/>
</dbReference>
<sequence>MSVIAGPPKAGIEEAIPVWMKIDWPPEIVHNIFKNWGTYYALRRQDSNSIEYFTKAMELDDTDYLSIYGRSQIKRMAARLEGALADAKLAAELAKKQKAPNVLINFEYCCDLFELNQLEHSKIEISNNLKLFKDITASIFKEREIVIDSVIQDATGKAMSLFLLQNQKLVEKVFRINEAKARVDRRLLWKIQREEKKCDVLSVLEEVEEILSPLEIARRKRAFNIVHQTYMNKTWIDFVFMRLLTENKSLHLDQCKRSHGFLQKLVFEQYKIIREFVKMIQTRSPLYYVNYIKFRNLAMLMKSKQAYLYRTQYQLHRNMIAHLKEIHRLRKEKRLQKLVSYVEKIMGKDYVKRTNRVMCWKFEFVNEVYNISALALTEQYSIPKNFRPSNASMVQLLHLPADTIKEIVPFVFGDRSTHDATDTLDIEGKKLRKRISHLENLIRFTNFSIEKCYLYYQISDVYLSQGHSEECCFNARKAIKESEICNNLIWKFLSNVQIIKANRILHKVERVGEALEKTLPIAEQLCSSRLVNFIEICIICNELEITKKSNASSHGAFSYTSINYGEERQL</sequence>
<dbReference type="Proteomes" id="UP000515160">
    <property type="component" value="Chromosome 3"/>
</dbReference>
<feature type="repeat" description="TPR" evidence="1">
    <location>
        <begin position="30"/>
        <end position="63"/>
    </location>
</feature>
<protein>
    <submittedName>
        <fullName evidence="3">Uncharacterized protein LOC117570798</fullName>
    </submittedName>
</protein>
<evidence type="ECO:0000256" key="1">
    <source>
        <dbReference type="PROSITE-ProRule" id="PRU00339"/>
    </source>
</evidence>
<keyword evidence="2" id="KW-1185">Reference proteome</keyword>
<dbReference type="RefSeq" id="XP_034108545.1">
    <property type="nucleotide sequence ID" value="XM_034252654.2"/>
</dbReference>
<proteinExistence type="predicted"/>
<gene>
    <name evidence="3" type="primary">LOC117570798</name>
</gene>
<keyword evidence="1" id="KW-0802">TPR repeat</keyword>
<dbReference type="AlphaFoldDB" id="A0A6P8XB15"/>
<accession>A0A6P8XB15</accession>
<evidence type="ECO:0000313" key="2">
    <source>
        <dbReference type="Proteomes" id="UP000515160"/>
    </source>
</evidence>
<dbReference type="Gene3D" id="1.25.40.10">
    <property type="entry name" value="Tetratricopeptide repeat domain"/>
    <property type="match status" value="1"/>
</dbReference>
<organism evidence="2 3">
    <name type="scientific">Drosophila albomicans</name>
    <name type="common">Fruit fly</name>
    <dbReference type="NCBI Taxonomy" id="7291"/>
    <lineage>
        <taxon>Eukaryota</taxon>
        <taxon>Metazoa</taxon>
        <taxon>Ecdysozoa</taxon>
        <taxon>Arthropoda</taxon>
        <taxon>Hexapoda</taxon>
        <taxon>Insecta</taxon>
        <taxon>Pterygota</taxon>
        <taxon>Neoptera</taxon>
        <taxon>Endopterygota</taxon>
        <taxon>Diptera</taxon>
        <taxon>Brachycera</taxon>
        <taxon>Muscomorpha</taxon>
        <taxon>Ephydroidea</taxon>
        <taxon>Drosophilidae</taxon>
        <taxon>Drosophila</taxon>
    </lineage>
</organism>
<dbReference type="SUPFAM" id="SSF48452">
    <property type="entry name" value="TPR-like"/>
    <property type="match status" value="1"/>
</dbReference>
<dbReference type="PROSITE" id="PS50005">
    <property type="entry name" value="TPR"/>
    <property type="match status" value="1"/>
</dbReference>
<dbReference type="InterPro" id="IPR011990">
    <property type="entry name" value="TPR-like_helical_dom_sf"/>
</dbReference>
<evidence type="ECO:0000313" key="3">
    <source>
        <dbReference type="RefSeq" id="XP_034108545.1"/>
    </source>
</evidence>
<dbReference type="GeneID" id="117570798"/>
<dbReference type="OrthoDB" id="7752111at2759"/>
<name>A0A6P8XB15_DROAB</name>